<name>S9UX04_9TRYP</name>
<accession>S9UX04</accession>
<protein>
    <submittedName>
        <fullName evidence="4">Queuine tRNA-ribosyltransferase subunit QTRTD1</fullName>
    </submittedName>
</protein>
<reference evidence="4 5" key="1">
    <citation type="journal article" date="2013" name="PLoS ONE">
        <title>Predicting the Proteins of Angomonas deanei, Strigomonas culicis and Their Respective Endosymbionts Reveals New Aspects of the Trypanosomatidae Family.</title>
        <authorList>
            <person name="Motta M.C."/>
            <person name="Martins A.C."/>
            <person name="de Souza S.S."/>
            <person name="Catta-Preta C.M."/>
            <person name="Silva R."/>
            <person name="Klein C.C."/>
            <person name="de Almeida L.G."/>
            <person name="de Lima Cunha O."/>
            <person name="Ciapina L.P."/>
            <person name="Brocchi M."/>
            <person name="Colabardini A.C."/>
            <person name="de Araujo Lima B."/>
            <person name="Machado C.R."/>
            <person name="de Almeida Soares C.M."/>
            <person name="Probst C.M."/>
            <person name="de Menezes C.B."/>
            <person name="Thompson C.E."/>
            <person name="Bartholomeu D.C."/>
            <person name="Gradia D.F."/>
            <person name="Pavoni D.P."/>
            <person name="Grisard E.C."/>
            <person name="Fantinatti-Garboggini F."/>
            <person name="Marchini F.K."/>
            <person name="Rodrigues-Luiz G.F."/>
            <person name="Wagner G."/>
            <person name="Goldman G.H."/>
            <person name="Fietto J.L."/>
            <person name="Elias M.C."/>
            <person name="Goldman M.H."/>
            <person name="Sagot M.F."/>
            <person name="Pereira M."/>
            <person name="Stoco P.H."/>
            <person name="de Mendonca-Neto R.P."/>
            <person name="Teixeira S.M."/>
            <person name="Maciel T.E."/>
            <person name="de Oliveira Mendes T.A."/>
            <person name="Urmenyi T.P."/>
            <person name="de Souza W."/>
            <person name="Schenkman S."/>
            <person name="de Vasconcelos A.T."/>
        </authorList>
    </citation>
    <scope>NUCLEOTIDE SEQUENCE [LARGE SCALE GENOMIC DNA]</scope>
</reference>
<comment type="caution">
    <text evidence="4">The sequence shown here is derived from an EMBL/GenBank/DDBJ whole genome shotgun (WGS) entry which is preliminary data.</text>
</comment>
<evidence type="ECO:0000313" key="3">
    <source>
        <dbReference type="EMBL" id="EPY30364.1"/>
    </source>
</evidence>
<evidence type="ECO:0000313" key="4">
    <source>
        <dbReference type="EMBL" id="EPY33304.1"/>
    </source>
</evidence>
<evidence type="ECO:0000313" key="5">
    <source>
        <dbReference type="Proteomes" id="UP000015354"/>
    </source>
</evidence>
<feature type="domain" description="tRNA-guanine(15) transglycosylase-like" evidence="1">
    <location>
        <begin position="218"/>
        <end position="336"/>
    </location>
</feature>
<dbReference type="EMBL" id="ATMH01002324">
    <property type="protein sequence ID" value="EPY33304.1"/>
    <property type="molecule type" value="Genomic_DNA"/>
</dbReference>
<reference evidence="4" key="2">
    <citation type="submission" date="2013-03" db="EMBL/GenBank/DDBJ databases">
        <authorList>
            <person name="Motta M.C.M."/>
            <person name="Martins A.C.A."/>
            <person name="Preta C.M.C.C."/>
            <person name="Silva R."/>
            <person name="de Souza S.S."/>
            <person name="Klein C.C."/>
            <person name="de Almeida L.G.P."/>
            <person name="Cunha O.L."/>
            <person name="Colabardini A.C."/>
            <person name="Lima B.A."/>
            <person name="Machado C.R."/>
            <person name="Soares C.M.A."/>
            <person name="de Menezes C.B.A."/>
            <person name="Bartolomeu D.C."/>
            <person name="Grisard E.C."/>
            <person name="Fantinatti-Garboggini F."/>
            <person name="Rodrigues-Luiz G.F."/>
            <person name="Wagner G."/>
            <person name="Goldman G.H."/>
            <person name="Fietto J.L.R."/>
            <person name="Ciapina L.P."/>
            <person name="Brocchi M."/>
            <person name="Elias M.C."/>
            <person name="Goldman M.H.S."/>
            <person name="Sagot M.-F."/>
            <person name="Pereira M."/>
            <person name="Stoco P.H."/>
            <person name="Teixeira S.M.R."/>
            <person name="de Mendonca-Neto R.P."/>
            <person name="Maciel T.E.F."/>
            <person name="Mendes T.A.O."/>
            <person name="Urmenyi T.P."/>
            <person name="Teixeira M.M.G."/>
            <person name="de Camargo E.F.P."/>
            <person name="de Sousa W."/>
            <person name="Schenkman S."/>
            <person name="de Vasconcelos A.T.R."/>
        </authorList>
    </citation>
    <scope>NUCLEOTIDE SEQUENCE</scope>
</reference>
<dbReference type="EMBL" id="ATMH01005358">
    <property type="protein sequence ID" value="EPY27987.1"/>
    <property type="molecule type" value="Genomic_DNA"/>
</dbReference>
<dbReference type="EMBL" id="ATMH01004103">
    <property type="protein sequence ID" value="EPY30364.1"/>
    <property type="molecule type" value="Genomic_DNA"/>
</dbReference>
<organism evidence="4 5">
    <name type="scientific">Strigomonas culicis</name>
    <dbReference type="NCBI Taxonomy" id="28005"/>
    <lineage>
        <taxon>Eukaryota</taxon>
        <taxon>Discoba</taxon>
        <taxon>Euglenozoa</taxon>
        <taxon>Kinetoplastea</taxon>
        <taxon>Metakinetoplastina</taxon>
        <taxon>Trypanosomatida</taxon>
        <taxon>Trypanosomatidae</taxon>
        <taxon>Strigomonadinae</taxon>
        <taxon>Strigomonas</taxon>
    </lineage>
</organism>
<dbReference type="PANTHER" id="PTHR46064">
    <property type="entry name" value="QUEUINE TRNA-RIBOSYLTRANSFERASE ACCESSORY SUBUNIT 2"/>
    <property type="match status" value="1"/>
</dbReference>
<dbReference type="OrthoDB" id="27601at2759"/>
<dbReference type="InterPro" id="IPR050852">
    <property type="entry name" value="Queuine_tRNA-ribosyltrfase"/>
</dbReference>
<sequence length="337" mass="37360">MESNACFLLIPMKKGCVPNLTPDQLRAILQPEERYIGISMFDANEFSSLCTESQLSFSQLAAMGDFKSVLTCRSTFQGPHCSAPSTDKCLASNHERGRVVVSVDTWNTIVDAVKPDLAVTMCDTIPLGANQTRKQRAAKRRSELWNEACVKKQQNGNCLVVQPYTNDHSSGFVHSIPQSENLLEFAVNLQSLKLSSKSVSIGVAFSIPQLLASLVGRVELIESTIPWDLADKGIALVMDINGDSDKPLSGVSEPQIDLNSAEFTYDIGPLCRDCTCYTCKRHHRAYIHHLLTVQEMNSSILLVIHNLSRMAQLVRKYRTATTDEARANIVKHVITQY</sequence>
<dbReference type="AlphaFoldDB" id="S9UX04"/>
<keyword evidence="5" id="KW-1185">Reference proteome</keyword>
<dbReference type="GO" id="GO:0016740">
    <property type="term" value="F:transferase activity"/>
    <property type="evidence" value="ECO:0007669"/>
    <property type="project" value="UniProtKB-KW"/>
</dbReference>
<dbReference type="Gene3D" id="3.20.20.105">
    <property type="entry name" value="Queuine tRNA-ribosyltransferase-like"/>
    <property type="match status" value="2"/>
</dbReference>
<dbReference type="GO" id="GO:0006400">
    <property type="term" value="P:tRNA modification"/>
    <property type="evidence" value="ECO:0007669"/>
    <property type="project" value="InterPro"/>
</dbReference>
<gene>
    <name evidence="4" type="ORF">STCU_02324</name>
    <name evidence="3" type="ORF">STCU_04103</name>
    <name evidence="2" type="ORF">STCU_05358</name>
</gene>
<dbReference type="SUPFAM" id="SSF51713">
    <property type="entry name" value="tRNA-guanine transglycosylase"/>
    <property type="match status" value="1"/>
</dbReference>
<evidence type="ECO:0000259" key="1">
    <source>
        <dbReference type="Pfam" id="PF01702"/>
    </source>
</evidence>
<dbReference type="InterPro" id="IPR002616">
    <property type="entry name" value="tRNA_ribo_trans-like"/>
</dbReference>
<dbReference type="NCBIfam" id="TIGR00449">
    <property type="entry name" value="tgt_general"/>
    <property type="match status" value="1"/>
</dbReference>
<proteinExistence type="predicted"/>
<dbReference type="InterPro" id="IPR036511">
    <property type="entry name" value="TGT-like_sf"/>
</dbReference>
<evidence type="ECO:0000313" key="2">
    <source>
        <dbReference type="EMBL" id="EPY27987.1"/>
    </source>
</evidence>
<dbReference type="Pfam" id="PF01702">
    <property type="entry name" value="TGT"/>
    <property type="match status" value="1"/>
</dbReference>
<keyword evidence="4" id="KW-0808">Transferase</keyword>
<dbReference type="Proteomes" id="UP000015354">
    <property type="component" value="Unassembled WGS sequence"/>
</dbReference>
<dbReference type="PANTHER" id="PTHR46064:SF1">
    <property type="entry name" value="QUEUINE TRNA-RIBOSYLTRANSFERASE ACCESSORY SUBUNIT 2"/>
    <property type="match status" value="1"/>
</dbReference>